<dbReference type="EMBL" id="JAOCZP010000016">
    <property type="protein sequence ID" value="MCT7378642.1"/>
    <property type="molecule type" value="Genomic_DNA"/>
</dbReference>
<keyword evidence="3" id="KW-0238">DNA-binding</keyword>
<dbReference type="SUPFAM" id="SSF56349">
    <property type="entry name" value="DNA breaking-rejoining enzymes"/>
    <property type="match status" value="1"/>
</dbReference>
<dbReference type="PANTHER" id="PTHR30349">
    <property type="entry name" value="PHAGE INTEGRASE-RELATED"/>
    <property type="match status" value="1"/>
</dbReference>
<gene>
    <name evidence="6" type="ORF">N5A92_26910</name>
</gene>
<keyword evidence="4" id="KW-0233">DNA recombination</keyword>
<evidence type="ECO:0000313" key="7">
    <source>
        <dbReference type="Proteomes" id="UP001320831"/>
    </source>
</evidence>
<keyword evidence="2" id="KW-0229">DNA integration</keyword>
<reference evidence="6 7" key="1">
    <citation type="submission" date="2022-09" db="EMBL/GenBank/DDBJ databases">
        <title>Chelativorans salina sp. nov., a novel slightly halophilic bacterium isolated from a saline lake sediment enrichment.</title>
        <authorList>
            <person name="Gao L."/>
            <person name="Fang B.-Z."/>
            <person name="Li W.-J."/>
        </authorList>
    </citation>
    <scope>NUCLEOTIDE SEQUENCE [LARGE SCALE GENOMIC DNA]</scope>
    <source>
        <strain evidence="6 7">EGI FJ00035</strain>
    </source>
</reference>
<evidence type="ECO:0000313" key="6">
    <source>
        <dbReference type="EMBL" id="MCT7378642.1"/>
    </source>
</evidence>
<comment type="similarity">
    <text evidence="1">Belongs to the 'phage' integrase family.</text>
</comment>
<dbReference type="InterPro" id="IPR011010">
    <property type="entry name" value="DNA_brk_join_enz"/>
</dbReference>
<protein>
    <submittedName>
        <fullName evidence="6">Site-specific integrase</fullName>
    </submittedName>
</protein>
<dbReference type="Pfam" id="PF00589">
    <property type="entry name" value="Phage_integrase"/>
    <property type="match status" value="1"/>
</dbReference>
<dbReference type="InterPro" id="IPR050090">
    <property type="entry name" value="Tyrosine_recombinase_XerCD"/>
</dbReference>
<dbReference type="InterPro" id="IPR002104">
    <property type="entry name" value="Integrase_catalytic"/>
</dbReference>
<sequence>MARITSTAVEEPSKQATIVRRAEALDALESVLPFDRRDRLAELLTDDDVETLRHLAKEGIGANSLRALASDLGYLEAWSLAATGHPLPWPAPEALLIKFVAHHLWDPARRETDSSHGMPAEVVASLRAEGLLRVDGPHAPATVRRRLSSWSTLTKWRGLTGNFNAPGLQSAIKLAVRASARPRGRKSRKAVTADILSTLLRTCAGDRLVDVRDRALLLTAFASGGRRRSEMASLRVEQLVEEDLVPADPKDPDSSEKLPCLSIHLGRTKTSAADTGATVHLVGRPVLALQVWLARAGITEGAVFRRIDRWGNLDRRALTPQAVNLILKRRAAEAGLDPTLFSAHGLRSGYLTETARRGIPLIEAMQQSQHRSLQQASNYYNEAERKTGRAARLLV</sequence>
<feature type="domain" description="Tyr recombinase" evidence="5">
    <location>
        <begin position="186"/>
        <end position="393"/>
    </location>
</feature>
<proteinExistence type="inferred from homology"/>
<dbReference type="CDD" id="cd00799">
    <property type="entry name" value="INT_Cre_C"/>
    <property type="match status" value="1"/>
</dbReference>
<dbReference type="Proteomes" id="UP001320831">
    <property type="component" value="Unassembled WGS sequence"/>
</dbReference>
<dbReference type="PROSITE" id="PS51898">
    <property type="entry name" value="TYR_RECOMBINASE"/>
    <property type="match status" value="1"/>
</dbReference>
<name>A0ABT2LXQ9_9HYPH</name>
<keyword evidence="7" id="KW-1185">Reference proteome</keyword>
<evidence type="ECO:0000256" key="1">
    <source>
        <dbReference type="ARBA" id="ARBA00008857"/>
    </source>
</evidence>
<dbReference type="RefSeq" id="WP_260907683.1">
    <property type="nucleotide sequence ID" value="NZ_JAOCZP010000016.1"/>
</dbReference>
<comment type="caution">
    <text evidence="6">The sequence shown here is derived from an EMBL/GenBank/DDBJ whole genome shotgun (WGS) entry which is preliminary data.</text>
</comment>
<dbReference type="Gene3D" id="1.10.150.130">
    <property type="match status" value="1"/>
</dbReference>
<dbReference type="InterPro" id="IPR010998">
    <property type="entry name" value="Integrase_recombinase_N"/>
</dbReference>
<organism evidence="6 7">
    <name type="scientific">Chelativorans salis</name>
    <dbReference type="NCBI Taxonomy" id="2978478"/>
    <lineage>
        <taxon>Bacteria</taxon>
        <taxon>Pseudomonadati</taxon>
        <taxon>Pseudomonadota</taxon>
        <taxon>Alphaproteobacteria</taxon>
        <taxon>Hyphomicrobiales</taxon>
        <taxon>Phyllobacteriaceae</taxon>
        <taxon>Chelativorans</taxon>
    </lineage>
</organism>
<accession>A0ABT2LXQ9</accession>
<dbReference type="PANTHER" id="PTHR30349:SF41">
    <property type="entry name" value="INTEGRASE_RECOMBINASE PROTEIN MJ0367-RELATED"/>
    <property type="match status" value="1"/>
</dbReference>
<evidence type="ECO:0000256" key="4">
    <source>
        <dbReference type="ARBA" id="ARBA00023172"/>
    </source>
</evidence>
<evidence type="ECO:0000256" key="3">
    <source>
        <dbReference type="ARBA" id="ARBA00023125"/>
    </source>
</evidence>
<dbReference type="InterPro" id="IPR013762">
    <property type="entry name" value="Integrase-like_cat_sf"/>
</dbReference>
<evidence type="ECO:0000259" key="5">
    <source>
        <dbReference type="PROSITE" id="PS51898"/>
    </source>
</evidence>
<dbReference type="Gene3D" id="1.10.443.10">
    <property type="entry name" value="Intergrase catalytic core"/>
    <property type="match status" value="1"/>
</dbReference>
<evidence type="ECO:0000256" key="2">
    <source>
        <dbReference type="ARBA" id="ARBA00022908"/>
    </source>
</evidence>